<accession>A0A380LSG9</accession>
<evidence type="ECO:0000313" key="3">
    <source>
        <dbReference type="Proteomes" id="UP000255523"/>
    </source>
</evidence>
<evidence type="ECO:0000256" key="1">
    <source>
        <dbReference type="SAM" id="Phobius"/>
    </source>
</evidence>
<feature type="transmembrane region" description="Helical" evidence="1">
    <location>
        <begin position="49"/>
        <end position="70"/>
    </location>
</feature>
<dbReference type="Pfam" id="PF09719">
    <property type="entry name" value="C_GCAxxG_C_C"/>
    <property type="match status" value="1"/>
</dbReference>
<protein>
    <submittedName>
        <fullName evidence="2">C_GCAxxG_C_C family protein</fullName>
    </submittedName>
</protein>
<dbReference type="RefSeq" id="WP_022790126.1">
    <property type="nucleotide sequence ID" value="NZ_CBCTMB010000003.1"/>
</dbReference>
<dbReference type="EMBL" id="UHFX01000003">
    <property type="protein sequence ID" value="SUO04806.1"/>
    <property type="molecule type" value="Genomic_DNA"/>
</dbReference>
<keyword evidence="3" id="KW-1185">Reference proteome</keyword>
<organism evidence="2 3">
    <name type="scientific">Faecalicoccus pleomorphus</name>
    <dbReference type="NCBI Taxonomy" id="1323"/>
    <lineage>
        <taxon>Bacteria</taxon>
        <taxon>Bacillati</taxon>
        <taxon>Bacillota</taxon>
        <taxon>Erysipelotrichia</taxon>
        <taxon>Erysipelotrichales</taxon>
        <taxon>Erysipelotrichaceae</taxon>
        <taxon>Faecalicoccus</taxon>
    </lineage>
</organism>
<dbReference type="OrthoDB" id="45689at2"/>
<proteinExistence type="predicted"/>
<gene>
    <name evidence="2" type="ORF">NCTC11087_01733</name>
</gene>
<keyword evidence="1" id="KW-0812">Transmembrane</keyword>
<dbReference type="Proteomes" id="UP000255523">
    <property type="component" value="Unassembled WGS sequence"/>
</dbReference>
<dbReference type="AlphaFoldDB" id="A0A380LSG9"/>
<sequence length="136" mass="15703">MNLQEWIDHFYLEEHYNCSETIIRAANQYYHLDIDEESMKMLSGFGSGMYTGLTCGALIGCTAVLSKLLIQTKAHDQLDTFRPIIQTCVHNFKEELHDTECRNIRKTWYDPKLHCVHTVQAAGKALEKTINELHNT</sequence>
<reference evidence="2 3" key="1">
    <citation type="submission" date="2018-06" db="EMBL/GenBank/DDBJ databases">
        <authorList>
            <consortium name="Pathogen Informatics"/>
            <person name="Doyle S."/>
        </authorList>
    </citation>
    <scope>NUCLEOTIDE SEQUENCE [LARGE SCALE GENOMIC DNA]</scope>
    <source>
        <strain evidence="2 3">NCTC11087</strain>
    </source>
</reference>
<dbReference type="NCBIfam" id="TIGR01909">
    <property type="entry name" value="C_GCAxxG_C_C"/>
    <property type="match status" value="1"/>
</dbReference>
<keyword evidence="1" id="KW-1133">Transmembrane helix</keyword>
<evidence type="ECO:0000313" key="2">
    <source>
        <dbReference type="EMBL" id="SUO04806.1"/>
    </source>
</evidence>
<name>A0A380LSG9_9FIRM</name>
<keyword evidence="1" id="KW-0472">Membrane</keyword>
<dbReference type="InterPro" id="IPR010181">
    <property type="entry name" value="CGCAxxGCC_motif"/>
</dbReference>
<dbReference type="GeneID" id="77462678"/>